<dbReference type="InterPro" id="IPR009045">
    <property type="entry name" value="Zn_M74/Hedgehog-like"/>
</dbReference>
<dbReference type="Gene3D" id="3.30.1380.10">
    <property type="match status" value="1"/>
</dbReference>
<keyword evidence="3" id="KW-1185">Reference proteome</keyword>
<evidence type="ECO:0000259" key="1">
    <source>
        <dbReference type="Pfam" id="PF02557"/>
    </source>
</evidence>
<dbReference type="InterPro" id="IPR052179">
    <property type="entry name" value="DD-CPase-like"/>
</dbReference>
<proteinExistence type="predicted"/>
<dbReference type="CDD" id="cd14847">
    <property type="entry name" value="DD-carboxypeptidase_like"/>
    <property type="match status" value="1"/>
</dbReference>
<dbReference type="InterPro" id="IPR003709">
    <property type="entry name" value="VanY-like_core_dom"/>
</dbReference>
<evidence type="ECO:0000313" key="3">
    <source>
        <dbReference type="Proteomes" id="UP001595840"/>
    </source>
</evidence>
<evidence type="ECO:0000313" key="2">
    <source>
        <dbReference type="EMBL" id="MFC4362567.1"/>
    </source>
</evidence>
<dbReference type="RefSeq" id="WP_290265420.1">
    <property type="nucleotide sequence ID" value="NZ_JAUFQG010000006.1"/>
</dbReference>
<dbReference type="EMBL" id="JBHSCX010000007">
    <property type="protein sequence ID" value="MFC4362567.1"/>
    <property type="molecule type" value="Genomic_DNA"/>
</dbReference>
<dbReference type="PANTHER" id="PTHR34385">
    <property type="entry name" value="D-ALANYL-D-ALANINE CARBOXYPEPTIDASE"/>
    <property type="match status" value="1"/>
</dbReference>
<dbReference type="Pfam" id="PF02557">
    <property type="entry name" value="VanY"/>
    <property type="match status" value="1"/>
</dbReference>
<feature type="domain" description="D-alanyl-D-alanine carboxypeptidase-like core" evidence="1">
    <location>
        <begin position="27"/>
        <end position="180"/>
    </location>
</feature>
<accession>A0ABV8V613</accession>
<organism evidence="2 3">
    <name type="scientific">Simiduia curdlanivorans</name>
    <dbReference type="NCBI Taxonomy" id="1492769"/>
    <lineage>
        <taxon>Bacteria</taxon>
        <taxon>Pseudomonadati</taxon>
        <taxon>Pseudomonadota</taxon>
        <taxon>Gammaproteobacteria</taxon>
        <taxon>Cellvibrionales</taxon>
        <taxon>Cellvibrionaceae</taxon>
        <taxon>Simiduia</taxon>
    </lineage>
</organism>
<dbReference type="Proteomes" id="UP001595840">
    <property type="component" value="Unassembled WGS sequence"/>
</dbReference>
<protein>
    <submittedName>
        <fullName evidence="2">M15 family metallopeptidase</fullName>
    </submittedName>
</protein>
<comment type="caution">
    <text evidence="2">The sequence shown here is derived from an EMBL/GenBank/DDBJ whole genome shotgun (WGS) entry which is preliminary data.</text>
</comment>
<gene>
    <name evidence="2" type="ORF">ACFOX3_09640</name>
</gene>
<sequence length="222" mass="24465">METEFTLNPQILYGIDPPPLVTCLGAQVQPALVEPLERLAEAASAAGFDLAIASGHRSFARQLHIFNAKAQGARPVLDVAGQVLDISRLSASALLHAILRWSALPGMSRHHWGTEIDIYDRSICQDGYQLQLTVAECEGPMAGFYTWLESYLAAQAAFVRPYALDLGGVAPEPWHLSYAPLSADYAKHYSLDRLRDLLAASDIELKSQIMARLPDLYQRYQA</sequence>
<name>A0ABV8V613_9GAMM</name>
<dbReference type="PANTHER" id="PTHR34385:SF1">
    <property type="entry name" value="PEPTIDOGLYCAN L-ALANYL-D-GLUTAMATE ENDOPEPTIDASE CWLK"/>
    <property type="match status" value="1"/>
</dbReference>
<reference evidence="3" key="1">
    <citation type="journal article" date="2019" name="Int. J. Syst. Evol. Microbiol.">
        <title>The Global Catalogue of Microorganisms (GCM) 10K type strain sequencing project: providing services to taxonomists for standard genome sequencing and annotation.</title>
        <authorList>
            <consortium name="The Broad Institute Genomics Platform"/>
            <consortium name="The Broad Institute Genome Sequencing Center for Infectious Disease"/>
            <person name="Wu L."/>
            <person name="Ma J."/>
        </authorList>
    </citation>
    <scope>NUCLEOTIDE SEQUENCE [LARGE SCALE GENOMIC DNA]</scope>
    <source>
        <strain evidence="3">CECT 8570</strain>
    </source>
</reference>
<dbReference type="SUPFAM" id="SSF55166">
    <property type="entry name" value="Hedgehog/DD-peptidase"/>
    <property type="match status" value="1"/>
</dbReference>